<reference evidence="14" key="2">
    <citation type="submission" date="2018-05" db="EMBL/GenBank/DDBJ databases">
        <title>OpunRS2 (Oryza punctata Reference Sequence Version 2).</title>
        <authorList>
            <person name="Zhang J."/>
            <person name="Kudrna D."/>
            <person name="Lee S."/>
            <person name="Talag J."/>
            <person name="Welchert J."/>
            <person name="Wing R.A."/>
        </authorList>
    </citation>
    <scope>NUCLEOTIDE SEQUENCE [LARGE SCALE GENOMIC DNA]</scope>
</reference>
<keyword evidence="7" id="KW-0687">Ribonucleoprotein</keyword>
<evidence type="ECO:0000313" key="14">
    <source>
        <dbReference type="EnsemblPlants" id="OPUNC03G23590.2"/>
    </source>
</evidence>
<dbReference type="InterPro" id="IPR043164">
    <property type="entry name" value="Ribosomal_uL10-like_insert_sf"/>
</dbReference>
<keyword evidence="5" id="KW-0460">Magnesium</keyword>
<dbReference type="Gramene" id="OPUNC03G23590.2">
    <property type="protein sequence ID" value="OPUNC03G23590.2"/>
    <property type="gene ID" value="OPUNC03G23590"/>
</dbReference>
<dbReference type="Gene3D" id="3.40.50.12780">
    <property type="entry name" value="N-terminal domain of ligase-like"/>
    <property type="match status" value="1"/>
</dbReference>
<evidence type="ECO:0000259" key="11">
    <source>
        <dbReference type="Pfam" id="PF00501"/>
    </source>
</evidence>
<dbReference type="InterPro" id="IPR042099">
    <property type="entry name" value="ANL_N_sf"/>
</dbReference>
<organism evidence="14">
    <name type="scientific">Oryza punctata</name>
    <name type="common">Red rice</name>
    <dbReference type="NCBI Taxonomy" id="4537"/>
    <lineage>
        <taxon>Eukaryota</taxon>
        <taxon>Viridiplantae</taxon>
        <taxon>Streptophyta</taxon>
        <taxon>Embryophyta</taxon>
        <taxon>Tracheophyta</taxon>
        <taxon>Spermatophyta</taxon>
        <taxon>Magnoliopsida</taxon>
        <taxon>Liliopsida</taxon>
        <taxon>Poales</taxon>
        <taxon>Poaceae</taxon>
        <taxon>BOP clade</taxon>
        <taxon>Oryzoideae</taxon>
        <taxon>Oryzeae</taxon>
        <taxon>Oryzinae</taxon>
        <taxon>Oryza</taxon>
    </lineage>
</organism>
<evidence type="ECO:0000256" key="6">
    <source>
        <dbReference type="ARBA" id="ARBA00022980"/>
    </source>
</evidence>
<comment type="similarity">
    <text evidence="3">Belongs to the universal ribosomal protein uL10 family.</text>
</comment>
<evidence type="ECO:0000256" key="4">
    <source>
        <dbReference type="ARBA" id="ARBA00012959"/>
    </source>
</evidence>
<dbReference type="GO" id="GO:0016207">
    <property type="term" value="F:4-coumarate-CoA ligase activity"/>
    <property type="evidence" value="ECO:0007669"/>
    <property type="project" value="UniProtKB-EC"/>
</dbReference>
<dbReference type="Pfam" id="PF17777">
    <property type="entry name" value="RL10P_insert"/>
    <property type="match status" value="1"/>
</dbReference>
<dbReference type="Pfam" id="PF00428">
    <property type="entry name" value="Ribosomal_60s"/>
    <property type="match status" value="1"/>
</dbReference>
<dbReference type="PANTHER" id="PTHR43201:SF32">
    <property type="entry name" value="2-SUCCINYLBENZOATE--COA LIGASE, CHLOROPLASTIC_PEROXISOMAL"/>
    <property type="match status" value="1"/>
</dbReference>
<accession>A0A0E0KG80</accession>
<evidence type="ECO:0000256" key="5">
    <source>
        <dbReference type="ARBA" id="ARBA00022842"/>
    </source>
</evidence>
<comment type="catalytic activity">
    <reaction evidence="10">
        <text>(E)-4-coumarate + ATP + CoA = (E)-4-coumaroyl-CoA + AMP + diphosphate</text>
        <dbReference type="Rhea" id="RHEA:19641"/>
        <dbReference type="ChEBI" id="CHEBI:12876"/>
        <dbReference type="ChEBI" id="CHEBI:30616"/>
        <dbReference type="ChEBI" id="CHEBI:33019"/>
        <dbReference type="ChEBI" id="CHEBI:57287"/>
        <dbReference type="ChEBI" id="CHEBI:85008"/>
        <dbReference type="ChEBI" id="CHEBI:456215"/>
        <dbReference type="EC" id="6.2.1.12"/>
    </reaction>
    <physiologicalReaction direction="left-to-right" evidence="10">
        <dbReference type="Rhea" id="RHEA:19642"/>
    </physiologicalReaction>
</comment>
<comment type="function">
    <text evidence="2">Ribosomal protein P0 is the functional equivalent of E.coli protein L10.</text>
</comment>
<evidence type="ECO:0000259" key="12">
    <source>
        <dbReference type="Pfam" id="PF13193"/>
    </source>
</evidence>
<dbReference type="SUPFAM" id="SSF56801">
    <property type="entry name" value="Acetyl-CoA synthetase-like"/>
    <property type="match status" value="1"/>
</dbReference>
<sequence length="793" mass="85485">MTRLASTEPATTTTCTYLYTKLRERESWESGRKSVVAPARVGLVAPVDVVVPPGNTALDPSQTTFFQVLDIPTKINKGTMEIIRPVELIKKGDKVGSSESALLAKLGIRPFSYGLVITNVYDSGSVFSPEVLDLTEDDLMEKFASGVSMVASVSLAISYPTIAAAPHMFLNGYKNLLAVAVETEYSYPHADKIKENLKDPSKFAVAAPVAADSGAAAPAAAKEEEKKEEPEEESDVLNIEQHSRGHIAHCLGGALAGRDTVAVSGRRRTTGVGLAEGVRGLAAALSKLGVHRGHVVAVVAFNSIEYIELFLAVTYIGGIIAPLNYRWSFEEASQALELVQPTVFILDGSYSSWALRLKESNSLKSINLYLFLGNPCSISQDANFVSVEQIKRSSGGTTRSVEPVSAPNDVALICFTSGTTGRPKGVAISHTSLTIQSLAKIAIVGYGEDDVYLHTAPLCHIGGISSCLAILMAGGYHVLIPKFDAKSAFDTILEHRVTSFITVPAIMADLLSYARKQKISNHGMTVTKILNGGGGWSSELITGASRLFPHATIFSAYGMTEACSSLTFMVLNRPKFQEPKDQLGSSSEGVCVGKPAPHIVIRINRDGSNNSSSSPAGNILTRGLHTMSGYWVNSSIDTSDSVRNGWLDTGDTGWMDNTGNLWLMGRQKGRIKTGGENVYPEEVETVLCQHPGVAKTVVIGVPDSRLGEKVVACVSIRDGWKWVDAGAMHKGEGIEVSAQMLQDHCRIKQLSRFKVPRIYYQWSKPFPVTTTGKIRREHLKAEILASMKLHSNL</sequence>
<evidence type="ECO:0000256" key="9">
    <source>
        <dbReference type="ARBA" id="ARBA00034223"/>
    </source>
</evidence>
<dbReference type="InterPro" id="IPR000873">
    <property type="entry name" value="AMP-dep_synth/lig_dom"/>
</dbReference>
<dbReference type="EC" id="6.2.1.12" evidence="4"/>
<keyword evidence="15" id="KW-1185">Reference proteome</keyword>
<dbReference type="FunFam" id="3.90.105.20:FF:000001">
    <property type="entry name" value="60S acidic ribosomal protein P0"/>
    <property type="match status" value="1"/>
</dbReference>
<evidence type="ECO:0000256" key="7">
    <source>
        <dbReference type="ARBA" id="ARBA00023274"/>
    </source>
</evidence>
<dbReference type="InterPro" id="IPR040637">
    <property type="entry name" value="Ribosomal_uL10-like_insert"/>
</dbReference>
<dbReference type="GO" id="GO:1990904">
    <property type="term" value="C:ribonucleoprotein complex"/>
    <property type="evidence" value="ECO:0007669"/>
    <property type="project" value="UniProtKB-KW"/>
</dbReference>
<dbReference type="GO" id="GO:0006631">
    <property type="term" value="P:fatty acid metabolic process"/>
    <property type="evidence" value="ECO:0007669"/>
    <property type="project" value="TreeGrafter"/>
</dbReference>
<protein>
    <recommendedName>
        <fullName evidence="4">4-coumarate--CoA ligase</fullName>
        <ecNumber evidence="4">6.2.1.12</ecNumber>
    </recommendedName>
</protein>
<reference evidence="14" key="1">
    <citation type="submission" date="2015-04" db="UniProtKB">
        <authorList>
            <consortium name="EnsemblPlants"/>
        </authorList>
    </citation>
    <scope>IDENTIFICATION</scope>
</reference>
<dbReference type="InterPro" id="IPR045851">
    <property type="entry name" value="AMP-bd_C_sf"/>
</dbReference>
<dbReference type="EnsemblPlants" id="OPUNC03G23590.2">
    <property type="protein sequence ID" value="OPUNC03G23590.2"/>
    <property type="gene ID" value="OPUNC03G23590"/>
</dbReference>
<feature type="domain" description="AMP-binding enzyme C-terminal" evidence="12">
    <location>
        <begin position="682"/>
        <end position="773"/>
    </location>
</feature>
<comment type="catalytic activity">
    <reaction evidence="9">
        <text>(E)-4-coumaroyl-AMP + CoA = (E)-4-coumaroyl-CoA + AMP + H(+)</text>
        <dbReference type="Rhea" id="RHEA:72423"/>
        <dbReference type="ChEBI" id="CHEBI:15378"/>
        <dbReference type="ChEBI" id="CHEBI:57287"/>
        <dbReference type="ChEBI" id="CHEBI:85008"/>
        <dbReference type="ChEBI" id="CHEBI:192348"/>
        <dbReference type="ChEBI" id="CHEBI:456215"/>
    </reaction>
    <physiologicalReaction direction="left-to-right" evidence="9">
        <dbReference type="Rhea" id="RHEA:72424"/>
    </physiologicalReaction>
</comment>
<evidence type="ECO:0000256" key="1">
    <source>
        <dbReference type="ARBA" id="ARBA00001946"/>
    </source>
</evidence>
<proteinExistence type="inferred from homology"/>
<dbReference type="PANTHER" id="PTHR43201">
    <property type="entry name" value="ACYL-COA SYNTHETASE"/>
    <property type="match status" value="1"/>
</dbReference>
<feature type="domain" description="AMP-dependent synthetase/ligase" evidence="11">
    <location>
        <begin position="259"/>
        <end position="631"/>
    </location>
</feature>
<dbReference type="InterPro" id="IPR025110">
    <property type="entry name" value="AMP-bd_C"/>
</dbReference>
<dbReference type="Gene3D" id="3.30.300.30">
    <property type="match status" value="1"/>
</dbReference>
<dbReference type="GO" id="GO:0005840">
    <property type="term" value="C:ribosome"/>
    <property type="evidence" value="ECO:0007669"/>
    <property type="project" value="UniProtKB-KW"/>
</dbReference>
<dbReference type="GO" id="GO:0009698">
    <property type="term" value="P:phenylpropanoid metabolic process"/>
    <property type="evidence" value="ECO:0007669"/>
    <property type="project" value="UniProtKB-ARBA"/>
</dbReference>
<dbReference type="InterPro" id="IPR043141">
    <property type="entry name" value="Ribosomal_uL10-like_sf"/>
</dbReference>
<evidence type="ECO:0000259" key="13">
    <source>
        <dbReference type="Pfam" id="PF17777"/>
    </source>
</evidence>
<evidence type="ECO:0000313" key="15">
    <source>
        <dbReference type="Proteomes" id="UP000026962"/>
    </source>
</evidence>
<name>A0A0E0KG80_ORYPU</name>
<comment type="cofactor">
    <cofactor evidence="1">
        <name>Mg(2+)</name>
        <dbReference type="ChEBI" id="CHEBI:18420"/>
    </cofactor>
</comment>
<dbReference type="PROSITE" id="PS00455">
    <property type="entry name" value="AMP_BINDING"/>
    <property type="match status" value="1"/>
</dbReference>
<dbReference type="AlphaFoldDB" id="A0A0E0KG80"/>
<evidence type="ECO:0000256" key="3">
    <source>
        <dbReference type="ARBA" id="ARBA00008889"/>
    </source>
</evidence>
<dbReference type="Pfam" id="PF13193">
    <property type="entry name" value="AMP-binding_C"/>
    <property type="match status" value="1"/>
</dbReference>
<comment type="catalytic activity">
    <reaction evidence="8">
        <text>(E)-4-coumarate + ATP + H(+) = (E)-4-coumaroyl-AMP + diphosphate</text>
        <dbReference type="Rhea" id="RHEA:72419"/>
        <dbReference type="ChEBI" id="CHEBI:12876"/>
        <dbReference type="ChEBI" id="CHEBI:15378"/>
        <dbReference type="ChEBI" id="CHEBI:30616"/>
        <dbReference type="ChEBI" id="CHEBI:33019"/>
        <dbReference type="ChEBI" id="CHEBI:192348"/>
    </reaction>
    <physiologicalReaction direction="left-to-right" evidence="8">
        <dbReference type="Rhea" id="RHEA:72420"/>
    </physiologicalReaction>
</comment>
<dbReference type="GO" id="GO:0031956">
    <property type="term" value="F:medium-chain fatty acid-CoA ligase activity"/>
    <property type="evidence" value="ECO:0007669"/>
    <property type="project" value="TreeGrafter"/>
</dbReference>
<feature type="domain" description="Large ribosomal subunit protein uL10-like insertion" evidence="13">
    <location>
        <begin position="39"/>
        <end position="108"/>
    </location>
</feature>
<evidence type="ECO:0000256" key="10">
    <source>
        <dbReference type="ARBA" id="ARBA00034252"/>
    </source>
</evidence>
<dbReference type="GO" id="GO:0106290">
    <property type="term" value="F:trans-cinnamate-CoA ligase activity"/>
    <property type="evidence" value="ECO:0007669"/>
    <property type="project" value="UniProtKB-ARBA"/>
</dbReference>
<keyword evidence="6" id="KW-0689">Ribosomal protein</keyword>
<dbReference type="InterPro" id="IPR020845">
    <property type="entry name" value="AMP-binding_CS"/>
</dbReference>
<dbReference type="Proteomes" id="UP000026962">
    <property type="component" value="Chromosome 3"/>
</dbReference>
<dbReference type="Gene3D" id="3.30.70.1730">
    <property type="match status" value="1"/>
</dbReference>
<dbReference type="Pfam" id="PF00501">
    <property type="entry name" value="AMP-binding"/>
    <property type="match status" value="1"/>
</dbReference>
<evidence type="ECO:0000256" key="2">
    <source>
        <dbReference type="ARBA" id="ARBA00002200"/>
    </source>
</evidence>
<dbReference type="Gene3D" id="3.90.105.20">
    <property type="match status" value="1"/>
</dbReference>
<evidence type="ECO:0000256" key="8">
    <source>
        <dbReference type="ARBA" id="ARBA00034219"/>
    </source>
</evidence>